<organism evidence="4 5">
    <name type="scientific">Falsibacillus pallidus</name>
    <dbReference type="NCBI Taxonomy" id="493781"/>
    <lineage>
        <taxon>Bacteria</taxon>
        <taxon>Bacillati</taxon>
        <taxon>Bacillota</taxon>
        <taxon>Bacilli</taxon>
        <taxon>Bacillales</taxon>
        <taxon>Bacillaceae</taxon>
        <taxon>Falsibacillus</taxon>
    </lineage>
</organism>
<keyword evidence="5" id="KW-1185">Reference proteome</keyword>
<comment type="function">
    <text evidence="3">Hydrolyzes pyrophosphate formed during P-Ser-HPr dephosphorylation by HPrK/P. Might play a role in controlling the intracellular pyrophosphate pool.</text>
</comment>
<evidence type="ECO:0000256" key="3">
    <source>
        <dbReference type="HAMAP-Rule" id="MF_01250"/>
    </source>
</evidence>
<dbReference type="EMBL" id="QQAY01000010">
    <property type="protein sequence ID" value="RDI41045.1"/>
    <property type="molecule type" value="Genomic_DNA"/>
</dbReference>
<dbReference type="SUPFAM" id="SSF56784">
    <property type="entry name" value="HAD-like"/>
    <property type="match status" value="1"/>
</dbReference>
<evidence type="ECO:0000256" key="1">
    <source>
        <dbReference type="ARBA" id="ARBA00022801"/>
    </source>
</evidence>
<reference evidence="4 5" key="1">
    <citation type="submission" date="2018-07" db="EMBL/GenBank/DDBJ databases">
        <title>Genomic Encyclopedia of Type Strains, Phase IV (KMG-IV): sequencing the most valuable type-strain genomes for metagenomic binning, comparative biology and taxonomic classification.</title>
        <authorList>
            <person name="Goeker M."/>
        </authorList>
    </citation>
    <scope>NUCLEOTIDE SEQUENCE [LARGE SCALE GENOMIC DNA]</scope>
    <source>
        <strain evidence="4 5">DSM 25281</strain>
    </source>
</reference>
<dbReference type="AlphaFoldDB" id="A0A370GB70"/>
<dbReference type="NCBIfam" id="TIGR01509">
    <property type="entry name" value="HAD-SF-IA-v3"/>
    <property type="match status" value="1"/>
</dbReference>
<comment type="similarity">
    <text evidence="3">Belongs to the HAD-like hydrolase superfamily. PpaX family.</text>
</comment>
<protein>
    <recommendedName>
        <fullName evidence="3">Pyrophosphatase PpaX</fullName>
        <ecNumber evidence="3">3.6.1.1</ecNumber>
    </recommendedName>
</protein>
<dbReference type="PANTHER" id="PTHR43434:SF26">
    <property type="entry name" value="PYROPHOSPHATASE PPAX"/>
    <property type="match status" value="1"/>
</dbReference>
<dbReference type="GO" id="GO:0008967">
    <property type="term" value="F:phosphoglycolate phosphatase activity"/>
    <property type="evidence" value="ECO:0007669"/>
    <property type="project" value="TreeGrafter"/>
</dbReference>
<dbReference type="GO" id="GO:0005829">
    <property type="term" value="C:cytosol"/>
    <property type="evidence" value="ECO:0007669"/>
    <property type="project" value="TreeGrafter"/>
</dbReference>
<dbReference type="CDD" id="cd02616">
    <property type="entry name" value="HAD_PPase"/>
    <property type="match status" value="1"/>
</dbReference>
<dbReference type="SFLD" id="SFLDG01135">
    <property type="entry name" value="C1.5.6:_HAD__Beta-PGM__Phospha"/>
    <property type="match status" value="1"/>
</dbReference>
<keyword evidence="2 3" id="KW-0460">Magnesium</keyword>
<dbReference type="GO" id="GO:0000287">
    <property type="term" value="F:magnesium ion binding"/>
    <property type="evidence" value="ECO:0007669"/>
    <property type="project" value="UniProtKB-UniRule"/>
</dbReference>
<dbReference type="Gene3D" id="3.40.50.1000">
    <property type="entry name" value="HAD superfamily/HAD-like"/>
    <property type="match status" value="1"/>
</dbReference>
<name>A0A370GB70_9BACI</name>
<dbReference type="InterPro" id="IPR036412">
    <property type="entry name" value="HAD-like_sf"/>
</dbReference>
<comment type="cofactor">
    <cofactor evidence="3">
        <name>Mg(2+)</name>
        <dbReference type="ChEBI" id="CHEBI:18420"/>
    </cofactor>
</comment>
<dbReference type="Gene3D" id="1.10.150.240">
    <property type="entry name" value="Putative phosphatase, domain 2"/>
    <property type="match status" value="1"/>
</dbReference>
<dbReference type="InterPro" id="IPR023733">
    <property type="entry name" value="Pyrophosphatase_Ppax"/>
</dbReference>
<dbReference type="EC" id="3.6.1.1" evidence="3"/>
<gene>
    <name evidence="3" type="primary">ppaX</name>
    <name evidence="4" type="ORF">DFR59_11046</name>
</gene>
<dbReference type="InterPro" id="IPR023198">
    <property type="entry name" value="PGP-like_dom2"/>
</dbReference>
<dbReference type="NCBIfam" id="NF009804">
    <property type="entry name" value="PRK13288.1"/>
    <property type="match status" value="1"/>
</dbReference>
<dbReference type="GO" id="GO:0006281">
    <property type="term" value="P:DNA repair"/>
    <property type="evidence" value="ECO:0007669"/>
    <property type="project" value="TreeGrafter"/>
</dbReference>
<feature type="active site" description="Nucleophile" evidence="3">
    <location>
        <position position="11"/>
    </location>
</feature>
<dbReference type="GO" id="GO:0004427">
    <property type="term" value="F:inorganic diphosphate phosphatase activity"/>
    <property type="evidence" value="ECO:0007669"/>
    <property type="project" value="UniProtKB-UniRule"/>
</dbReference>
<dbReference type="InterPro" id="IPR023214">
    <property type="entry name" value="HAD_sf"/>
</dbReference>
<comment type="caution">
    <text evidence="4">The sequence shown here is derived from an EMBL/GenBank/DDBJ whole genome shotgun (WGS) entry which is preliminary data.</text>
</comment>
<evidence type="ECO:0000313" key="4">
    <source>
        <dbReference type="EMBL" id="RDI41045.1"/>
    </source>
</evidence>
<dbReference type="InterPro" id="IPR050155">
    <property type="entry name" value="HAD-like_hydrolase_sf"/>
</dbReference>
<evidence type="ECO:0000313" key="5">
    <source>
        <dbReference type="Proteomes" id="UP000255326"/>
    </source>
</evidence>
<sequence>MNKRITTVLFDLDGTLIDTNELIITSFMHTLNHYYPDQYSREDVLPFMGPPLSETFGELNPENTEEMIQHYRDFNLTHHDDLVEEFEGAYEAVKGLKEAGIKLGIVSTKSRNGVIKGLKLMNLFDFFDVIVTLDEVNAPKPDPEPVLLALSQLGSSPDEAIMVGDNHHDILGGKNAGTLTAGVAWTAKGREHLLQFEPDFILDEMSDILKVVGVNP</sequence>
<evidence type="ECO:0000256" key="2">
    <source>
        <dbReference type="ARBA" id="ARBA00022842"/>
    </source>
</evidence>
<keyword evidence="1 3" id="KW-0378">Hydrolase</keyword>
<dbReference type="RefSeq" id="WP_114746326.1">
    <property type="nucleotide sequence ID" value="NZ_QQAY01000010.1"/>
</dbReference>
<dbReference type="PRINTS" id="PR00413">
    <property type="entry name" value="HADHALOGNASE"/>
</dbReference>
<dbReference type="PANTHER" id="PTHR43434">
    <property type="entry name" value="PHOSPHOGLYCOLATE PHOSPHATASE"/>
    <property type="match status" value="1"/>
</dbReference>
<dbReference type="FunFam" id="3.40.50.1000:FF:000022">
    <property type="entry name" value="Phosphoglycolate phosphatase"/>
    <property type="match status" value="1"/>
</dbReference>
<dbReference type="HAMAP" id="MF_01250">
    <property type="entry name" value="Pyrophosphat_PpaX"/>
    <property type="match status" value="1"/>
</dbReference>
<dbReference type="NCBIfam" id="TIGR01549">
    <property type="entry name" value="HAD-SF-IA-v1"/>
    <property type="match status" value="1"/>
</dbReference>
<dbReference type="InterPro" id="IPR041492">
    <property type="entry name" value="HAD_2"/>
</dbReference>
<dbReference type="SFLD" id="SFLDS00003">
    <property type="entry name" value="Haloacid_Dehalogenase"/>
    <property type="match status" value="1"/>
</dbReference>
<accession>A0A370GB70</accession>
<dbReference type="Pfam" id="PF13419">
    <property type="entry name" value="HAD_2"/>
    <property type="match status" value="1"/>
</dbReference>
<proteinExistence type="inferred from homology"/>
<dbReference type="InterPro" id="IPR006439">
    <property type="entry name" value="HAD-SF_hydro_IA"/>
</dbReference>
<comment type="catalytic activity">
    <reaction evidence="3">
        <text>diphosphate + H2O = 2 phosphate + H(+)</text>
        <dbReference type="Rhea" id="RHEA:24576"/>
        <dbReference type="ChEBI" id="CHEBI:15377"/>
        <dbReference type="ChEBI" id="CHEBI:15378"/>
        <dbReference type="ChEBI" id="CHEBI:33019"/>
        <dbReference type="ChEBI" id="CHEBI:43474"/>
        <dbReference type="EC" id="3.6.1.1"/>
    </reaction>
</comment>
<dbReference type="SFLD" id="SFLDG01129">
    <property type="entry name" value="C1.5:_HAD__Beta-PGM__Phosphata"/>
    <property type="match status" value="1"/>
</dbReference>
<dbReference type="OrthoDB" id="9807630at2"/>
<dbReference type="Proteomes" id="UP000255326">
    <property type="component" value="Unassembled WGS sequence"/>
</dbReference>